<evidence type="ECO:0000256" key="2">
    <source>
        <dbReference type="ARBA" id="ARBA00022475"/>
    </source>
</evidence>
<dbReference type="EMBL" id="FQUU01000015">
    <property type="protein sequence ID" value="SHF65485.1"/>
    <property type="molecule type" value="Genomic_DNA"/>
</dbReference>
<reference evidence="7 8" key="1">
    <citation type="submission" date="2016-11" db="EMBL/GenBank/DDBJ databases">
        <authorList>
            <person name="Jaros S."/>
            <person name="Januszkiewicz K."/>
            <person name="Wedrychowicz H."/>
        </authorList>
    </citation>
    <scope>NUCLEOTIDE SEQUENCE [LARGE SCALE GENOMIC DNA]</scope>
    <source>
        <strain evidence="7 8">DSM 18119</strain>
    </source>
</reference>
<feature type="transmembrane region" description="Helical" evidence="6">
    <location>
        <begin position="12"/>
        <end position="31"/>
    </location>
</feature>
<evidence type="ECO:0000256" key="3">
    <source>
        <dbReference type="ARBA" id="ARBA00022692"/>
    </source>
</evidence>
<keyword evidence="4 6" id="KW-1133">Transmembrane helix</keyword>
<feature type="transmembrane region" description="Helical" evidence="6">
    <location>
        <begin position="123"/>
        <end position="151"/>
    </location>
</feature>
<evidence type="ECO:0000256" key="5">
    <source>
        <dbReference type="ARBA" id="ARBA00023136"/>
    </source>
</evidence>
<keyword evidence="8" id="KW-1185">Reference proteome</keyword>
<dbReference type="InterPro" id="IPR022791">
    <property type="entry name" value="L-PG_synthase/AglD"/>
</dbReference>
<accession>A0A1M5DEY9</accession>
<proteinExistence type="predicted"/>
<dbReference type="STRING" id="1121884.SAMN02745131_03194"/>
<evidence type="ECO:0000313" key="8">
    <source>
        <dbReference type="Proteomes" id="UP000184048"/>
    </source>
</evidence>
<dbReference type="Proteomes" id="UP000184048">
    <property type="component" value="Unassembled WGS sequence"/>
</dbReference>
<feature type="transmembrane region" description="Helical" evidence="6">
    <location>
        <begin position="292"/>
        <end position="318"/>
    </location>
</feature>
<evidence type="ECO:0000256" key="4">
    <source>
        <dbReference type="ARBA" id="ARBA00022989"/>
    </source>
</evidence>
<name>A0A1M5DEY9_9BACT</name>
<dbReference type="AlphaFoldDB" id="A0A1M5DEY9"/>
<keyword evidence="3 6" id="KW-0812">Transmembrane</keyword>
<organism evidence="7 8">
    <name type="scientific">Flavisolibacter ginsengisoli DSM 18119</name>
    <dbReference type="NCBI Taxonomy" id="1121884"/>
    <lineage>
        <taxon>Bacteria</taxon>
        <taxon>Pseudomonadati</taxon>
        <taxon>Bacteroidota</taxon>
        <taxon>Chitinophagia</taxon>
        <taxon>Chitinophagales</taxon>
        <taxon>Chitinophagaceae</taxon>
        <taxon>Flavisolibacter</taxon>
    </lineage>
</organism>
<evidence type="ECO:0000256" key="1">
    <source>
        <dbReference type="ARBA" id="ARBA00004651"/>
    </source>
</evidence>
<feature type="transmembrane region" description="Helical" evidence="6">
    <location>
        <begin position="221"/>
        <end position="243"/>
    </location>
</feature>
<feature type="transmembrane region" description="Helical" evidence="6">
    <location>
        <begin position="163"/>
        <end position="185"/>
    </location>
</feature>
<dbReference type="GO" id="GO:0005886">
    <property type="term" value="C:plasma membrane"/>
    <property type="evidence" value="ECO:0007669"/>
    <property type="project" value="UniProtKB-SubCell"/>
</dbReference>
<evidence type="ECO:0000313" key="7">
    <source>
        <dbReference type="EMBL" id="SHF65485.1"/>
    </source>
</evidence>
<protein>
    <submittedName>
        <fullName evidence="7">Lysylphosphatidylglycerol synthase TM region</fullName>
    </submittedName>
</protein>
<evidence type="ECO:0000256" key="6">
    <source>
        <dbReference type="SAM" id="Phobius"/>
    </source>
</evidence>
<comment type="subcellular location">
    <subcellularLocation>
        <location evidence="1">Cell membrane</location>
        <topology evidence="1">Multi-pass membrane protein</topology>
    </subcellularLocation>
</comment>
<gene>
    <name evidence="7" type="ORF">SAMN02745131_03194</name>
</gene>
<feature type="transmembrane region" description="Helical" evidence="6">
    <location>
        <begin position="51"/>
        <end position="72"/>
    </location>
</feature>
<sequence>MQLNKSIKIFINYFFGPILFAWLAFSIYNNIKHQPQLAVSWQQIQDSFHSAKFFLLLATLLLVFVNWAIEALKWRASVAMIQPIGFWQAFKAVLSGVTFSVTMPNRVGEYLGRVLYLPEGSRLKTISVTLVGSFAQLLTTLFAGVIGLVVLKKTLLYTYPNLVIWYQIALYSLTAIVLVLILIYFNVSATVGIFNKWIRNQKYLFLVEALNSFHSRLLMKILLLSILRYFVFIVQYILVFYLFEVNVSAFIIGWVMSVVFLAMAIVPSIALVEIGVRGEISLKLMGMYSANSLGIGLTSISVWLVNLVIPAIIGSLLLMNIKVFTRKGNTI</sequence>
<feature type="transmembrane region" description="Helical" evidence="6">
    <location>
        <begin position="250"/>
        <end position="272"/>
    </location>
</feature>
<feature type="transmembrane region" description="Helical" evidence="6">
    <location>
        <begin position="84"/>
        <end position="103"/>
    </location>
</feature>
<dbReference type="RefSeq" id="WP_175546093.1">
    <property type="nucleotide sequence ID" value="NZ_FQUU01000015.1"/>
</dbReference>
<keyword evidence="5 6" id="KW-0472">Membrane</keyword>
<dbReference type="Pfam" id="PF03706">
    <property type="entry name" value="LPG_synthase_TM"/>
    <property type="match status" value="1"/>
</dbReference>
<keyword evidence="2" id="KW-1003">Cell membrane</keyword>